<feature type="transmembrane region" description="Helical" evidence="2">
    <location>
        <begin position="126"/>
        <end position="148"/>
    </location>
</feature>
<keyword evidence="4" id="KW-1185">Reference proteome</keyword>
<evidence type="ECO:0008006" key="5">
    <source>
        <dbReference type="Google" id="ProtNLM"/>
    </source>
</evidence>
<evidence type="ECO:0000313" key="3">
    <source>
        <dbReference type="EMBL" id="KHD73252.1"/>
    </source>
</evidence>
<feature type="region of interest" description="Disordered" evidence="1">
    <location>
        <begin position="1"/>
        <end position="22"/>
    </location>
</feature>
<sequence length="301" mass="32623">MTVEPRSIDVRTPGYPQGRPRTEPEMIETEIDEDDPQLWEPRRTPGWAVPFTAVTGLAAVAALILSARSAAGGSGGWSALALLFAVLSGHAAGYGVYLGWCPGRRGPRMPETTATGTAFSYSRWGYYWYVSLVGLAVTGLTVFALLSFGNGVAGLLFAVCTLLVCLAGAAVAGLMLCLAPGRLTLTPDGLHHRSLSFTQYSPWSSVFAVEPVEIGHERAVVVEVEASEADRIRHYLPRPLRPEHPLLPSIVVTDTWLATDPLLVYETLWHYHANPDDRAELGTPAALERILHRRWTAPADG</sequence>
<name>A0A0A6WZR4_ACTUT</name>
<evidence type="ECO:0000256" key="1">
    <source>
        <dbReference type="SAM" id="MobiDB-lite"/>
    </source>
</evidence>
<organism evidence="3 4">
    <name type="scientific">Actinoplanes utahensis</name>
    <dbReference type="NCBI Taxonomy" id="1869"/>
    <lineage>
        <taxon>Bacteria</taxon>
        <taxon>Bacillati</taxon>
        <taxon>Actinomycetota</taxon>
        <taxon>Actinomycetes</taxon>
        <taxon>Micromonosporales</taxon>
        <taxon>Micromonosporaceae</taxon>
        <taxon>Actinoplanes</taxon>
    </lineage>
</organism>
<feature type="transmembrane region" description="Helical" evidence="2">
    <location>
        <begin position="47"/>
        <end position="67"/>
    </location>
</feature>
<keyword evidence="2" id="KW-0472">Membrane</keyword>
<comment type="caution">
    <text evidence="3">The sequence shown here is derived from an EMBL/GenBank/DDBJ whole genome shotgun (WGS) entry which is preliminary data.</text>
</comment>
<reference evidence="3 4" key="1">
    <citation type="submission" date="2014-10" db="EMBL/GenBank/DDBJ databases">
        <title>Draft genome sequence of Actinoplanes utahensis NRRL 12052.</title>
        <authorList>
            <person name="Velasco-Bucheli B."/>
            <person name="del Cerro C."/>
            <person name="Hormigo D."/>
            <person name="Garcia J.L."/>
            <person name="Acebal C."/>
            <person name="Arroyo M."/>
            <person name="de la Mata I."/>
        </authorList>
    </citation>
    <scope>NUCLEOTIDE SEQUENCE [LARGE SCALE GENOMIC DNA]</scope>
    <source>
        <strain evidence="3 4">NRRL 12052</strain>
    </source>
</reference>
<dbReference type="Proteomes" id="UP000054537">
    <property type="component" value="Unassembled WGS sequence"/>
</dbReference>
<feature type="transmembrane region" description="Helical" evidence="2">
    <location>
        <begin position="79"/>
        <end position="100"/>
    </location>
</feature>
<keyword evidence="2" id="KW-1133">Transmembrane helix</keyword>
<dbReference type="STRING" id="1869.MB27_35440"/>
<gene>
    <name evidence="3" type="ORF">MB27_35440</name>
</gene>
<keyword evidence="2" id="KW-0812">Transmembrane</keyword>
<dbReference type="EMBL" id="JRTT01000132">
    <property type="protein sequence ID" value="KHD73252.1"/>
    <property type="molecule type" value="Genomic_DNA"/>
</dbReference>
<evidence type="ECO:0000313" key="4">
    <source>
        <dbReference type="Proteomes" id="UP000054537"/>
    </source>
</evidence>
<evidence type="ECO:0000256" key="2">
    <source>
        <dbReference type="SAM" id="Phobius"/>
    </source>
</evidence>
<protein>
    <recommendedName>
        <fullName evidence="5">Integral membrane protein</fullName>
    </recommendedName>
</protein>
<dbReference type="AlphaFoldDB" id="A0A0A6WZR4"/>
<accession>A0A0A6WZR4</accession>
<feature type="transmembrane region" description="Helical" evidence="2">
    <location>
        <begin position="155"/>
        <end position="176"/>
    </location>
</feature>
<dbReference type="eggNOG" id="ENOG5033GR0">
    <property type="taxonomic scope" value="Bacteria"/>
</dbReference>
<proteinExistence type="predicted"/>